<evidence type="ECO:0000313" key="10">
    <source>
        <dbReference type="EMBL" id="PRC95276.1"/>
    </source>
</evidence>
<dbReference type="OrthoDB" id="9769707at2"/>
<gene>
    <name evidence="10" type="ORF">S2091_0471</name>
</gene>
<dbReference type="Proteomes" id="UP000237839">
    <property type="component" value="Unassembled WGS sequence"/>
</dbReference>
<keyword evidence="3" id="KW-0812">Transmembrane</keyword>
<evidence type="ECO:0000259" key="8">
    <source>
        <dbReference type="Pfam" id="PF01103"/>
    </source>
</evidence>
<evidence type="ECO:0000256" key="3">
    <source>
        <dbReference type="ARBA" id="ARBA00022692"/>
    </source>
</evidence>
<feature type="domain" description="POTRA" evidence="9">
    <location>
        <begin position="219"/>
        <end position="292"/>
    </location>
</feature>
<sequence>MRLIFCAALMLNLWVSLPCLAQEINPDPESAVSEDASTSTEPEQALSTQFDLVENSAIDSKIHDLLKNHVSVLNRPADKITSSELRLLRFSVRREIANILATEGYFSPLINFDVQIKKSEKILVHIKVELGPVTKVTTAQVNFVGDAVPPELQQSIQSNWGLQKGATFRDDDWSHAKTKALESLTEHSYAAAKITDSQATIQDQQADLSVLLDSGPVFRIGELRIQGLNLYKPWLLDRYHPPVTGDVYSRESLLKFQRTLQNSPYFSSVSVSVDPDPEVAAAVPVEVLVKERQEHDVGLGAGYSTNTGARGEVSYRDRDFVGDAYDLRSVLRIEQLRQIGYADIYLPPRLSGYLDSFGVLFDRSDISGLLTATSSFGAKRVITEDSVERRLGLSFVYEQSTVSGDEETHAKALVSSIGWTWRAVNNVFEPRQGQITQLDISGATKHLISDQNFLRLYGKYQRWIPVATRDVIILRIEAGYVLAADSVGIPEDYLFRAGGTASVRGYSYQSLGVNQADGVVGGRVLTTATAEYVHWLEANWGVAGFVDVGDAADHVSDLSLKQGIGMGLRYKTPAGPIALDLAYGRQTEKLRLDFSIGIAF</sequence>
<dbReference type="InterPro" id="IPR010827">
    <property type="entry name" value="BamA/TamA_POTRA"/>
</dbReference>
<dbReference type="Gene3D" id="2.40.160.50">
    <property type="entry name" value="membrane protein fhac: a member of the omp85/tpsb transporter family"/>
    <property type="match status" value="1"/>
</dbReference>
<dbReference type="EMBL" id="PUGF01000001">
    <property type="protein sequence ID" value="PRC95276.1"/>
    <property type="molecule type" value="Genomic_DNA"/>
</dbReference>
<accession>A0A2S9H5W8</accession>
<name>A0A2S9H5W8_9BURK</name>
<dbReference type="Gene3D" id="3.10.20.310">
    <property type="entry name" value="membrane protein fhac"/>
    <property type="match status" value="2"/>
</dbReference>
<dbReference type="AlphaFoldDB" id="A0A2S9H5W8"/>
<proteinExistence type="predicted"/>
<feature type="chain" id="PRO_5015444924" evidence="7">
    <location>
        <begin position="22"/>
        <end position="600"/>
    </location>
</feature>
<feature type="domain" description="Bacterial surface antigen (D15)" evidence="8">
    <location>
        <begin position="297"/>
        <end position="600"/>
    </location>
</feature>
<feature type="signal peptide" evidence="7">
    <location>
        <begin position="1"/>
        <end position="21"/>
    </location>
</feature>
<dbReference type="PANTHER" id="PTHR12815:SF47">
    <property type="entry name" value="TRANSLOCATION AND ASSEMBLY MODULE SUBUNIT TAMA"/>
    <property type="match status" value="1"/>
</dbReference>
<evidence type="ECO:0000259" key="9">
    <source>
        <dbReference type="Pfam" id="PF07244"/>
    </source>
</evidence>
<evidence type="ECO:0000313" key="11">
    <source>
        <dbReference type="Proteomes" id="UP000237839"/>
    </source>
</evidence>
<comment type="subcellular location">
    <subcellularLocation>
        <location evidence="1">Membrane</location>
    </subcellularLocation>
</comment>
<keyword evidence="4 7" id="KW-0732">Signal</keyword>
<evidence type="ECO:0000256" key="2">
    <source>
        <dbReference type="ARBA" id="ARBA00022452"/>
    </source>
</evidence>
<evidence type="ECO:0000256" key="6">
    <source>
        <dbReference type="ARBA" id="ARBA00023237"/>
    </source>
</evidence>
<dbReference type="PANTHER" id="PTHR12815">
    <property type="entry name" value="SORTING AND ASSEMBLY MACHINERY SAMM50 PROTEIN FAMILY MEMBER"/>
    <property type="match status" value="1"/>
</dbReference>
<dbReference type="InterPro" id="IPR039910">
    <property type="entry name" value="D15-like"/>
</dbReference>
<dbReference type="Pfam" id="PF07244">
    <property type="entry name" value="POTRA"/>
    <property type="match status" value="1"/>
</dbReference>
<organism evidence="10 11">
    <name type="scientific">Solimicrobium silvestre</name>
    <dbReference type="NCBI Taxonomy" id="2099400"/>
    <lineage>
        <taxon>Bacteria</taxon>
        <taxon>Pseudomonadati</taxon>
        <taxon>Pseudomonadota</taxon>
        <taxon>Betaproteobacteria</taxon>
        <taxon>Burkholderiales</taxon>
        <taxon>Oxalobacteraceae</taxon>
        <taxon>Solimicrobium</taxon>
    </lineage>
</organism>
<evidence type="ECO:0000256" key="1">
    <source>
        <dbReference type="ARBA" id="ARBA00004370"/>
    </source>
</evidence>
<protein>
    <submittedName>
        <fullName evidence="10">Outer membrane protein</fullName>
    </submittedName>
</protein>
<keyword evidence="5" id="KW-0472">Membrane</keyword>
<evidence type="ECO:0000256" key="4">
    <source>
        <dbReference type="ARBA" id="ARBA00022729"/>
    </source>
</evidence>
<dbReference type="GO" id="GO:0019867">
    <property type="term" value="C:outer membrane"/>
    <property type="evidence" value="ECO:0007669"/>
    <property type="project" value="InterPro"/>
</dbReference>
<dbReference type="Pfam" id="PF01103">
    <property type="entry name" value="Omp85"/>
    <property type="match status" value="1"/>
</dbReference>
<keyword evidence="11" id="KW-1185">Reference proteome</keyword>
<keyword evidence="2" id="KW-1134">Transmembrane beta strand</keyword>
<reference evidence="10 11" key="1">
    <citation type="submission" date="2018-02" db="EMBL/GenBank/DDBJ databases">
        <title>Solimicrobium silvestre gen. nov., sp. nov., isolated from alpine forest soil.</title>
        <authorList>
            <person name="Margesin R."/>
            <person name="Albuquerque L."/>
            <person name="Zhang D.-C."/>
            <person name="Froufe H.J.C."/>
            <person name="Severino R."/>
            <person name="Roxo I."/>
            <person name="Egas C."/>
            <person name="Da Costa M.S."/>
        </authorList>
    </citation>
    <scope>NUCLEOTIDE SEQUENCE [LARGE SCALE GENOMIC DNA]</scope>
    <source>
        <strain evidence="10 11">S20-91</strain>
    </source>
</reference>
<evidence type="ECO:0000256" key="7">
    <source>
        <dbReference type="SAM" id="SignalP"/>
    </source>
</evidence>
<dbReference type="InterPro" id="IPR000184">
    <property type="entry name" value="Bac_surfAg_D15"/>
</dbReference>
<comment type="caution">
    <text evidence="10">The sequence shown here is derived from an EMBL/GenBank/DDBJ whole genome shotgun (WGS) entry which is preliminary data.</text>
</comment>
<keyword evidence="6" id="KW-0998">Cell outer membrane</keyword>
<evidence type="ECO:0000256" key="5">
    <source>
        <dbReference type="ARBA" id="ARBA00023136"/>
    </source>
</evidence>